<protein>
    <submittedName>
        <fullName evidence="1">Uncharacterized protein</fullName>
    </submittedName>
</protein>
<organism evidence="1">
    <name type="scientific">marine sediment metagenome</name>
    <dbReference type="NCBI Taxonomy" id="412755"/>
    <lineage>
        <taxon>unclassified sequences</taxon>
        <taxon>metagenomes</taxon>
        <taxon>ecological metagenomes</taxon>
    </lineage>
</organism>
<dbReference type="EMBL" id="BARW01019181">
    <property type="protein sequence ID" value="GAI92333.1"/>
    <property type="molecule type" value="Genomic_DNA"/>
</dbReference>
<name>X1SH77_9ZZZZ</name>
<comment type="caution">
    <text evidence="1">The sequence shown here is derived from an EMBL/GenBank/DDBJ whole genome shotgun (WGS) entry which is preliminary data.</text>
</comment>
<gene>
    <name evidence="1" type="ORF">S12H4_32679</name>
</gene>
<sequence length="49" mass="5364">MLGNTLLRLVTAVTPDDVKELKAAGCRFEAEVMLEALHNVAAHWQRTGS</sequence>
<evidence type="ECO:0000313" key="1">
    <source>
        <dbReference type="EMBL" id="GAI92333.1"/>
    </source>
</evidence>
<proteinExistence type="predicted"/>
<dbReference type="AlphaFoldDB" id="X1SH77"/>
<reference evidence="1" key="1">
    <citation type="journal article" date="2014" name="Front. Microbiol.">
        <title>High frequency of phylogenetically diverse reductive dehalogenase-homologous genes in deep subseafloor sedimentary metagenomes.</title>
        <authorList>
            <person name="Kawai M."/>
            <person name="Futagami T."/>
            <person name="Toyoda A."/>
            <person name="Takaki Y."/>
            <person name="Nishi S."/>
            <person name="Hori S."/>
            <person name="Arai W."/>
            <person name="Tsubouchi T."/>
            <person name="Morono Y."/>
            <person name="Uchiyama I."/>
            <person name="Ito T."/>
            <person name="Fujiyama A."/>
            <person name="Inagaki F."/>
            <person name="Takami H."/>
        </authorList>
    </citation>
    <scope>NUCLEOTIDE SEQUENCE</scope>
    <source>
        <strain evidence="1">Expedition CK06-06</strain>
    </source>
</reference>
<feature type="non-terminal residue" evidence="1">
    <location>
        <position position="49"/>
    </location>
</feature>
<accession>X1SH77</accession>